<keyword evidence="2" id="KW-1133">Transmembrane helix</keyword>
<feature type="transmembrane region" description="Helical" evidence="2">
    <location>
        <begin position="171"/>
        <end position="189"/>
    </location>
</feature>
<feature type="region of interest" description="Disordered" evidence="1">
    <location>
        <begin position="20"/>
        <end position="46"/>
    </location>
</feature>
<proteinExistence type="predicted"/>
<protein>
    <submittedName>
        <fullName evidence="3">HXXEE domain-containing protein</fullName>
    </submittedName>
</protein>
<feature type="transmembrane region" description="Helical" evidence="2">
    <location>
        <begin position="299"/>
        <end position="319"/>
    </location>
</feature>
<gene>
    <name evidence="3" type="ORF">F6B93_00695</name>
</gene>
<accession>A0A975JVB5</accession>
<keyword evidence="2" id="KW-0472">Membrane</keyword>
<feature type="region of interest" description="Disordered" evidence="1">
    <location>
        <begin position="61"/>
        <end position="150"/>
    </location>
</feature>
<feature type="transmembrane region" description="Helical" evidence="2">
    <location>
        <begin position="244"/>
        <end position="263"/>
    </location>
</feature>
<dbReference type="EMBL" id="CP046600">
    <property type="protein sequence ID" value="QUR65794.1"/>
    <property type="molecule type" value="Genomic_DNA"/>
</dbReference>
<evidence type="ECO:0000313" key="4">
    <source>
        <dbReference type="Proteomes" id="UP000682202"/>
    </source>
</evidence>
<evidence type="ECO:0000313" key="3">
    <source>
        <dbReference type="EMBL" id="QUR65794.1"/>
    </source>
</evidence>
<dbReference type="InterPro" id="IPR025671">
    <property type="entry name" value="HXXEE"/>
</dbReference>
<sequence>MAGSLLLDRRDAPMRRVALRRCAPGRHRRRRAPGPGPGPRAGRPASIEGEFGAAVARRARHRRVDRCHHPAPGCRARRRPAHRPGCGGRRGRAGPRDRRGGTGLGRRRRRCRRNDQTDARSGRAHVATGAGRAHTSTHSAARRKGGHTMTAVSTTYEPWAAHQAHLKRAKLVNGLGATIGAVVLILFAVEPARFSDGHWVYLLLIPMAGLHTIEEYVWPGGFLHWFNTGPMNSADPTCPLTARMALWTDAVAALVNIGVILLVGDRVLVLMLTIAAVFGINAFFHLLDAIVHGRYSPGMITSALVYLPGVTYVFGFYWYTGAASLVELAAAVVAGFVVTAVFFAQVRRVAASARG</sequence>
<dbReference type="AlphaFoldDB" id="A0A975JVB5"/>
<reference evidence="3" key="1">
    <citation type="submission" date="2019-12" db="EMBL/GenBank/DDBJ databases">
        <title>Mycobacterium spongiae sp. nov.</title>
        <authorList>
            <person name="Stinear T."/>
        </authorList>
    </citation>
    <scope>NUCLEOTIDE SEQUENCE</scope>
    <source>
        <strain evidence="3">FSD4b-SM</strain>
    </source>
</reference>
<keyword evidence="2" id="KW-0812">Transmembrane</keyword>
<feature type="transmembrane region" description="Helical" evidence="2">
    <location>
        <begin position="325"/>
        <end position="344"/>
    </location>
</feature>
<dbReference type="KEGG" id="mspg:F6B93_00695"/>
<evidence type="ECO:0000256" key="1">
    <source>
        <dbReference type="SAM" id="MobiDB-lite"/>
    </source>
</evidence>
<dbReference type="Proteomes" id="UP000682202">
    <property type="component" value="Chromosome"/>
</dbReference>
<organism evidence="3 4">
    <name type="scientific">Mycobacterium spongiae</name>
    <dbReference type="NCBI Taxonomy" id="886343"/>
    <lineage>
        <taxon>Bacteria</taxon>
        <taxon>Bacillati</taxon>
        <taxon>Actinomycetota</taxon>
        <taxon>Actinomycetes</taxon>
        <taxon>Mycobacteriales</taxon>
        <taxon>Mycobacteriaceae</taxon>
        <taxon>Mycobacterium</taxon>
    </lineage>
</organism>
<keyword evidence="4" id="KW-1185">Reference proteome</keyword>
<feature type="transmembrane region" description="Helical" evidence="2">
    <location>
        <begin position="269"/>
        <end position="287"/>
    </location>
</feature>
<evidence type="ECO:0000256" key="2">
    <source>
        <dbReference type="SAM" id="Phobius"/>
    </source>
</evidence>
<feature type="compositionally biased region" description="Basic residues" evidence="1">
    <location>
        <begin position="20"/>
        <end position="32"/>
    </location>
</feature>
<name>A0A975JVB5_9MYCO</name>
<dbReference type="Pfam" id="PF13787">
    <property type="entry name" value="HXXEE"/>
    <property type="match status" value="1"/>
</dbReference>